<dbReference type="Proteomes" id="UP001252875">
    <property type="component" value="Unassembled WGS sequence"/>
</dbReference>
<gene>
    <name evidence="2" type="ORF">P7D85_15290</name>
</gene>
<feature type="domain" description="VOC" evidence="1">
    <location>
        <begin position="3"/>
        <end position="121"/>
    </location>
</feature>
<accession>A0ABU3F204</accession>
<proteinExistence type="predicted"/>
<evidence type="ECO:0000259" key="1">
    <source>
        <dbReference type="PROSITE" id="PS51819"/>
    </source>
</evidence>
<organism evidence="2 3">
    <name type="scientific">Enterococcus hulanensis</name>
    <dbReference type="NCBI Taxonomy" id="2559929"/>
    <lineage>
        <taxon>Bacteria</taxon>
        <taxon>Bacillati</taxon>
        <taxon>Bacillota</taxon>
        <taxon>Bacilli</taxon>
        <taxon>Lactobacillales</taxon>
        <taxon>Enterococcaceae</taxon>
        <taxon>Enterococcus</taxon>
    </lineage>
</organism>
<dbReference type="InterPro" id="IPR037523">
    <property type="entry name" value="VOC_core"/>
</dbReference>
<name>A0ABU3F204_9ENTE</name>
<dbReference type="PANTHER" id="PTHR36437:SF2">
    <property type="entry name" value="GLYOXALASE_BLEOMYCIN RESISTANCE PROTEIN_DIOXYGENASE"/>
    <property type="match status" value="1"/>
</dbReference>
<dbReference type="Pfam" id="PF00903">
    <property type="entry name" value="Glyoxalase"/>
    <property type="match status" value="1"/>
</dbReference>
<protein>
    <submittedName>
        <fullName evidence="2">VOC family protein</fullName>
    </submittedName>
</protein>
<sequence>MLKELEIMLYVKDVAGSAAFWQEGLGGKIISQQTMPDDSLQVTVELFEAVHLVLFDRNFIEKYSPEVVDNVPSLLLKVTDLDNYHERLQKLSPTVNPITDQGGRRLFNFADPENNYFVLSE</sequence>
<dbReference type="PANTHER" id="PTHR36437">
    <property type="entry name" value="GLYOXALASE/BLEOMYCIN RESISTANCE PROTEIN/DIOXYGENASE"/>
    <property type="match status" value="1"/>
</dbReference>
<evidence type="ECO:0000313" key="3">
    <source>
        <dbReference type="Proteomes" id="UP001252875"/>
    </source>
</evidence>
<dbReference type="RefSeq" id="WP_311822432.1">
    <property type="nucleotide sequence ID" value="NZ_JARPYF010000003.1"/>
</dbReference>
<dbReference type="SUPFAM" id="SSF54593">
    <property type="entry name" value="Glyoxalase/Bleomycin resistance protein/Dihydroxybiphenyl dioxygenase"/>
    <property type="match status" value="1"/>
</dbReference>
<dbReference type="PROSITE" id="PS51819">
    <property type="entry name" value="VOC"/>
    <property type="match status" value="1"/>
</dbReference>
<reference evidence="2 3" key="1">
    <citation type="submission" date="2023-03" db="EMBL/GenBank/DDBJ databases">
        <authorList>
            <person name="Shen W."/>
            <person name="Cai J."/>
        </authorList>
    </citation>
    <scope>NUCLEOTIDE SEQUENCE [LARGE SCALE GENOMIC DNA]</scope>
    <source>
        <strain evidence="2 3">D6-4</strain>
    </source>
</reference>
<dbReference type="InterPro" id="IPR004360">
    <property type="entry name" value="Glyas_Fos-R_dOase_dom"/>
</dbReference>
<dbReference type="Gene3D" id="3.10.180.10">
    <property type="entry name" value="2,3-Dihydroxybiphenyl 1,2-Dioxygenase, domain 1"/>
    <property type="match status" value="1"/>
</dbReference>
<keyword evidence="3" id="KW-1185">Reference proteome</keyword>
<comment type="caution">
    <text evidence="2">The sequence shown here is derived from an EMBL/GenBank/DDBJ whole genome shotgun (WGS) entry which is preliminary data.</text>
</comment>
<dbReference type="InterPro" id="IPR029068">
    <property type="entry name" value="Glyas_Bleomycin-R_OHBP_Dase"/>
</dbReference>
<dbReference type="EMBL" id="JARPYI010000009">
    <property type="protein sequence ID" value="MDT2601151.1"/>
    <property type="molecule type" value="Genomic_DNA"/>
</dbReference>
<evidence type="ECO:0000313" key="2">
    <source>
        <dbReference type="EMBL" id="MDT2601151.1"/>
    </source>
</evidence>